<reference evidence="2 3" key="1">
    <citation type="submission" date="2020-09" db="EMBL/GenBank/DDBJ databases">
        <title>De no assembly of potato wild relative species, Solanum commersonii.</title>
        <authorList>
            <person name="Cho K."/>
        </authorList>
    </citation>
    <scope>NUCLEOTIDE SEQUENCE [LARGE SCALE GENOMIC DNA]</scope>
    <source>
        <strain evidence="2">LZ3.2</strain>
        <tissue evidence="2">Leaf</tissue>
    </source>
</reference>
<protein>
    <submittedName>
        <fullName evidence="2">Uncharacterized protein</fullName>
    </submittedName>
</protein>
<name>A0A9J5WWV9_SOLCO</name>
<keyword evidence="3" id="KW-1185">Reference proteome</keyword>
<dbReference type="Proteomes" id="UP000824120">
    <property type="component" value="Chromosome 10"/>
</dbReference>
<dbReference type="AlphaFoldDB" id="A0A9J5WWV9"/>
<organism evidence="2 3">
    <name type="scientific">Solanum commersonii</name>
    <name type="common">Commerson's wild potato</name>
    <name type="synonym">Commerson's nightshade</name>
    <dbReference type="NCBI Taxonomy" id="4109"/>
    <lineage>
        <taxon>Eukaryota</taxon>
        <taxon>Viridiplantae</taxon>
        <taxon>Streptophyta</taxon>
        <taxon>Embryophyta</taxon>
        <taxon>Tracheophyta</taxon>
        <taxon>Spermatophyta</taxon>
        <taxon>Magnoliopsida</taxon>
        <taxon>eudicotyledons</taxon>
        <taxon>Gunneridae</taxon>
        <taxon>Pentapetalae</taxon>
        <taxon>asterids</taxon>
        <taxon>lamiids</taxon>
        <taxon>Solanales</taxon>
        <taxon>Solanaceae</taxon>
        <taxon>Solanoideae</taxon>
        <taxon>Solaneae</taxon>
        <taxon>Solanum</taxon>
    </lineage>
</organism>
<sequence length="87" mass="9792">MEIHTFSTDRFGDSTPQPAATVVDGGSDGERSMEILSHLMQEEETVDRDVIKGFQREVCDRDFPENLDNYSARPSIIAVKIMMADQI</sequence>
<proteinExistence type="predicted"/>
<evidence type="ECO:0000256" key="1">
    <source>
        <dbReference type="SAM" id="MobiDB-lite"/>
    </source>
</evidence>
<feature type="compositionally biased region" description="Polar residues" evidence="1">
    <location>
        <begin position="1"/>
        <end position="18"/>
    </location>
</feature>
<gene>
    <name evidence="2" type="ORF">H5410_050057</name>
</gene>
<accession>A0A9J5WWV9</accession>
<evidence type="ECO:0000313" key="2">
    <source>
        <dbReference type="EMBL" id="KAG5579430.1"/>
    </source>
</evidence>
<dbReference type="EMBL" id="JACXVP010000010">
    <property type="protein sequence ID" value="KAG5579430.1"/>
    <property type="molecule type" value="Genomic_DNA"/>
</dbReference>
<feature type="region of interest" description="Disordered" evidence="1">
    <location>
        <begin position="1"/>
        <end position="28"/>
    </location>
</feature>
<comment type="caution">
    <text evidence="2">The sequence shown here is derived from an EMBL/GenBank/DDBJ whole genome shotgun (WGS) entry which is preliminary data.</text>
</comment>
<evidence type="ECO:0000313" key="3">
    <source>
        <dbReference type="Proteomes" id="UP000824120"/>
    </source>
</evidence>